<dbReference type="GO" id="GO:0003723">
    <property type="term" value="F:RNA binding"/>
    <property type="evidence" value="ECO:0007669"/>
    <property type="project" value="UniProtKB-UniRule"/>
</dbReference>
<reference evidence="10" key="1">
    <citation type="journal article" date="2019" name="Database">
        <title>The radish genome database (RadishGD): an integrated information resource for radish genomics.</title>
        <authorList>
            <person name="Yu H.J."/>
            <person name="Baek S."/>
            <person name="Lee Y.J."/>
            <person name="Cho A."/>
            <person name="Mun J.H."/>
        </authorList>
    </citation>
    <scope>NUCLEOTIDE SEQUENCE [LARGE SCALE GENOMIC DNA]</scope>
    <source>
        <strain evidence="10">cv. WK10039</strain>
    </source>
</reference>
<evidence type="ECO:0000256" key="4">
    <source>
        <dbReference type="ARBA" id="ARBA00023140"/>
    </source>
</evidence>
<keyword evidence="10" id="KW-1185">Reference proteome</keyword>
<dbReference type="GeneID" id="130511935"/>
<evidence type="ECO:0000256" key="5">
    <source>
        <dbReference type="ARBA" id="ARBA00023254"/>
    </source>
</evidence>
<dbReference type="RefSeq" id="XP_056865839.1">
    <property type="nucleotide sequence ID" value="XM_057009859.1"/>
</dbReference>
<gene>
    <name evidence="11" type="primary">LOC130511935</name>
</gene>
<organism evidence="10 11">
    <name type="scientific">Raphanus sativus</name>
    <name type="common">Radish</name>
    <name type="synonym">Raphanus raphanistrum var. sativus</name>
    <dbReference type="NCBI Taxonomy" id="3726"/>
    <lineage>
        <taxon>Eukaryota</taxon>
        <taxon>Viridiplantae</taxon>
        <taxon>Streptophyta</taxon>
        <taxon>Embryophyta</taxon>
        <taxon>Tracheophyta</taxon>
        <taxon>Spermatophyta</taxon>
        <taxon>Magnoliopsida</taxon>
        <taxon>eudicotyledons</taxon>
        <taxon>Gunneridae</taxon>
        <taxon>Pentapetalae</taxon>
        <taxon>rosids</taxon>
        <taxon>malvids</taxon>
        <taxon>Brassicales</taxon>
        <taxon>Brassicaceae</taxon>
        <taxon>Brassiceae</taxon>
        <taxon>Raphanus</taxon>
    </lineage>
</organism>
<evidence type="ECO:0000256" key="1">
    <source>
        <dbReference type="ARBA" id="ARBA00004275"/>
    </source>
</evidence>
<dbReference type="GO" id="GO:0004540">
    <property type="term" value="F:RNA nuclease activity"/>
    <property type="evidence" value="ECO:0007669"/>
    <property type="project" value="InterPro"/>
</dbReference>
<keyword evidence="7" id="KW-0694">RNA-binding</keyword>
<reference evidence="11" key="2">
    <citation type="submission" date="2025-08" db="UniProtKB">
        <authorList>
            <consortium name="RefSeq"/>
        </authorList>
    </citation>
    <scope>IDENTIFICATION</scope>
    <source>
        <tissue evidence="11">Leaf</tissue>
    </source>
</reference>
<dbReference type="GO" id="GO:0005777">
    <property type="term" value="C:peroxisome"/>
    <property type="evidence" value="ECO:0007669"/>
    <property type="project" value="UniProtKB-SubCell"/>
</dbReference>
<dbReference type="Gene3D" id="3.30.70.330">
    <property type="match status" value="1"/>
</dbReference>
<feature type="domain" description="RRM" evidence="9">
    <location>
        <begin position="32"/>
        <end position="119"/>
    </location>
</feature>
<dbReference type="KEGG" id="rsz:130511935"/>
<name>A0A9W3DQ33_RAPSA</name>
<evidence type="ECO:0000256" key="7">
    <source>
        <dbReference type="PROSITE-ProRule" id="PRU00176"/>
    </source>
</evidence>
<keyword evidence="3" id="KW-0221">Differentiation</keyword>
<evidence type="ECO:0000259" key="9">
    <source>
        <dbReference type="PROSITE" id="PS50102"/>
    </source>
</evidence>
<proteinExistence type="predicted"/>
<keyword evidence="3" id="KW-0896">Oogenesis</keyword>
<sequence>MSNSKFSSSSIEESINQHVETSRPSSSVNEARTLRVTFQEKENITKDFLESEYSQYGTVARVDVNQLKGFALVHFFHPLSATRAEQGSKETTRKRHVTIDGKEVINYENIDWIVKHPKNLVSSGSVRAQKSKYVSIPMLHTSDWNLPPRMQEQILRFHQETNSMAGILDKEGMPCADYVSAPVLVIWDIENVNVKANCRGERIKKVILEFLHSQGHVGDNITIHIIAAHEDRLHEDVRKSLEPNGIKFTHLNTYSKQAGDKAIIREIKRWTEENPAPGTVFLISGDKDFSLTVANLEQQKFNTIVAFERGSLSDRMKYVGYKLVEFKTLSQDMGPLESDSKEA</sequence>
<dbReference type="OrthoDB" id="549353at2759"/>
<evidence type="ECO:0000256" key="3">
    <source>
        <dbReference type="ARBA" id="ARBA00022943"/>
    </source>
</evidence>
<evidence type="ECO:0000256" key="6">
    <source>
        <dbReference type="ARBA" id="ARBA00030116"/>
    </source>
</evidence>
<keyword evidence="5" id="KW-0469">Meiosis</keyword>
<keyword evidence="4" id="KW-0576">Peroxisome</keyword>
<dbReference type="CDD" id="cd10910">
    <property type="entry name" value="PIN_limkain_b1_N_like"/>
    <property type="match status" value="1"/>
</dbReference>
<comment type="subcellular location">
    <subcellularLocation>
        <location evidence="1">Peroxisome</location>
    </subcellularLocation>
</comment>
<dbReference type="Pfam" id="PF01936">
    <property type="entry name" value="NYN"/>
    <property type="match status" value="1"/>
</dbReference>
<evidence type="ECO:0000256" key="2">
    <source>
        <dbReference type="ARBA" id="ARBA00022152"/>
    </source>
</evidence>
<dbReference type="InterPro" id="IPR035979">
    <property type="entry name" value="RBD_domain_sf"/>
</dbReference>
<evidence type="ECO:0000256" key="8">
    <source>
        <dbReference type="SAM" id="MobiDB-lite"/>
    </source>
</evidence>
<feature type="compositionally biased region" description="Low complexity" evidence="8">
    <location>
        <begin position="1"/>
        <end position="16"/>
    </location>
</feature>
<feature type="compositionally biased region" description="Polar residues" evidence="8">
    <location>
        <begin position="17"/>
        <end position="28"/>
    </location>
</feature>
<dbReference type="PANTHER" id="PTHR14379:SF86">
    <property type="entry name" value="EMB|CAB71880.1"/>
    <property type="match status" value="1"/>
</dbReference>
<dbReference type="SUPFAM" id="SSF54928">
    <property type="entry name" value="RNA-binding domain, RBD"/>
    <property type="match status" value="1"/>
</dbReference>
<evidence type="ECO:0000313" key="11">
    <source>
        <dbReference type="RefSeq" id="XP_056865839.1"/>
    </source>
</evidence>
<dbReference type="Gene3D" id="3.40.50.1010">
    <property type="entry name" value="5'-nuclease"/>
    <property type="match status" value="1"/>
</dbReference>
<feature type="region of interest" description="Disordered" evidence="8">
    <location>
        <begin position="1"/>
        <end position="28"/>
    </location>
</feature>
<accession>A0A9W3DQ33</accession>
<dbReference type="PROSITE" id="PS50102">
    <property type="entry name" value="RRM"/>
    <property type="match status" value="1"/>
</dbReference>
<dbReference type="Proteomes" id="UP000504610">
    <property type="component" value="Chromosome 4"/>
</dbReference>
<dbReference type="InterPro" id="IPR021139">
    <property type="entry name" value="NYN"/>
</dbReference>
<dbReference type="InterPro" id="IPR012677">
    <property type="entry name" value="Nucleotide-bd_a/b_plait_sf"/>
</dbReference>
<protein>
    <recommendedName>
        <fullName evidence="2">Meiosis regulator and mRNA stability factor 1</fullName>
    </recommendedName>
    <alternativeName>
        <fullName evidence="6">Limkain-b1</fullName>
    </alternativeName>
</protein>
<evidence type="ECO:0000313" key="10">
    <source>
        <dbReference type="Proteomes" id="UP000504610"/>
    </source>
</evidence>
<dbReference type="AlphaFoldDB" id="A0A9W3DQ33"/>
<dbReference type="PANTHER" id="PTHR14379">
    <property type="entry name" value="LIMKAIN B LKAP"/>
    <property type="match status" value="1"/>
</dbReference>
<dbReference type="InterPro" id="IPR024768">
    <property type="entry name" value="Marf1"/>
</dbReference>
<dbReference type="GO" id="GO:0010468">
    <property type="term" value="P:regulation of gene expression"/>
    <property type="evidence" value="ECO:0007669"/>
    <property type="project" value="InterPro"/>
</dbReference>
<dbReference type="InterPro" id="IPR000504">
    <property type="entry name" value="RRM_dom"/>
</dbReference>
<dbReference type="GO" id="GO:0051321">
    <property type="term" value="P:meiotic cell cycle"/>
    <property type="evidence" value="ECO:0007669"/>
    <property type="project" value="UniProtKB-KW"/>
</dbReference>